<comment type="caution">
    <text evidence="2">The sequence shown here is derived from an EMBL/GenBank/DDBJ whole genome shotgun (WGS) entry which is preliminary data.</text>
</comment>
<feature type="region of interest" description="Disordered" evidence="1">
    <location>
        <begin position="119"/>
        <end position="166"/>
    </location>
</feature>
<feature type="region of interest" description="Disordered" evidence="1">
    <location>
        <begin position="243"/>
        <end position="269"/>
    </location>
</feature>
<dbReference type="AlphaFoldDB" id="A0A4Y7T5R8"/>
<protein>
    <submittedName>
        <fullName evidence="2">Uncharacterized protein</fullName>
    </submittedName>
</protein>
<reference evidence="2 3" key="1">
    <citation type="journal article" date="2019" name="Nat. Ecol. Evol.">
        <title>Megaphylogeny resolves global patterns of mushroom evolution.</title>
        <authorList>
            <person name="Varga T."/>
            <person name="Krizsan K."/>
            <person name="Foldi C."/>
            <person name="Dima B."/>
            <person name="Sanchez-Garcia M."/>
            <person name="Sanchez-Ramirez S."/>
            <person name="Szollosi G.J."/>
            <person name="Szarkandi J.G."/>
            <person name="Papp V."/>
            <person name="Albert L."/>
            <person name="Andreopoulos W."/>
            <person name="Angelini C."/>
            <person name="Antonin V."/>
            <person name="Barry K.W."/>
            <person name="Bougher N.L."/>
            <person name="Buchanan P."/>
            <person name="Buyck B."/>
            <person name="Bense V."/>
            <person name="Catcheside P."/>
            <person name="Chovatia M."/>
            <person name="Cooper J."/>
            <person name="Damon W."/>
            <person name="Desjardin D."/>
            <person name="Finy P."/>
            <person name="Geml J."/>
            <person name="Haridas S."/>
            <person name="Hughes K."/>
            <person name="Justo A."/>
            <person name="Karasinski D."/>
            <person name="Kautmanova I."/>
            <person name="Kiss B."/>
            <person name="Kocsube S."/>
            <person name="Kotiranta H."/>
            <person name="LaButti K.M."/>
            <person name="Lechner B.E."/>
            <person name="Liimatainen K."/>
            <person name="Lipzen A."/>
            <person name="Lukacs Z."/>
            <person name="Mihaltcheva S."/>
            <person name="Morgado L.N."/>
            <person name="Niskanen T."/>
            <person name="Noordeloos M.E."/>
            <person name="Ohm R.A."/>
            <person name="Ortiz-Santana B."/>
            <person name="Ovrebo C."/>
            <person name="Racz N."/>
            <person name="Riley R."/>
            <person name="Savchenko A."/>
            <person name="Shiryaev A."/>
            <person name="Soop K."/>
            <person name="Spirin V."/>
            <person name="Szebenyi C."/>
            <person name="Tomsovsky M."/>
            <person name="Tulloss R.E."/>
            <person name="Uehling J."/>
            <person name="Grigoriev I.V."/>
            <person name="Vagvolgyi C."/>
            <person name="Papp T."/>
            <person name="Martin F.M."/>
            <person name="Miettinen O."/>
            <person name="Hibbett D.S."/>
            <person name="Nagy L.G."/>
        </authorList>
    </citation>
    <scope>NUCLEOTIDE SEQUENCE [LARGE SCALE GENOMIC DNA]</scope>
    <source>
        <strain evidence="2 3">FP101781</strain>
    </source>
</reference>
<gene>
    <name evidence="2" type="ORF">FA13DRAFT_1793154</name>
</gene>
<accession>A0A4Y7T5R8</accession>
<keyword evidence="3" id="KW-1185">Reference proteome</keyword>
<evidence type="ECO:0000256" key="1">
    <source>
        <dbReference type="SAM" id="MobiDB-lite"/>
    </source>
</evidence>
<feature type="compositionally biased region" description="Polar residues" evidence="1">
    <location>
        <begin position="35"/>
        <end position="49"/>
    </location>
</feature>
<feature type="region of interest" description="Disordered" evidence="1">
    <location>
        <begin position="35"/>
        <end position="54"/>
    </location>
</feature>
<feature type="compositionally biased region" description="Polar residues" evidence="1">
    <location>
        <begin position="257"/>
        <end position="269"/>
    </location>
</feature>
<dbReference type="EMBL" id="QPFP01000027">
    <property type="protein sequence ID" value="TEB29475.1"/>
    <property type="molecule type" value="Genomic_DNA"/>
</dbReference>
<evidence type="ECO:0000313" key="3">
    <source>
        <dbReference type="Proteomes" id="UP000298030"/>
    </source>
</evidence>
<dbReference type="Proteomes" id="UP000298030">
    <property type="component" value="Unassembled WGS sequence"/>
</dbReference>
<organism evidence="2 3">
    <name type="scientific">Coprinellus micaceus</name>
    <name type="common">Glistening ink-cap mushroom</name>
    <name type="synonym">Coprinus micaceus</name>
    <dbReference type="NCBI Taxonomy" id="71717"/>
    <lineage>
        <taxon>Eukaryota</taxon>
        <taxon>Fungi</taxon>
        <taxon>Dikarya</taxon>
        <taxon>Basidiomycota</taxon>
        <taxon>Agaricomycotina</taxon>
        <taxon>Agaricomycetes</taxon>
        <taxon>Agaricomycetidae</taxon>
        <taxon>Agaricales</taxon>
        <taxon>Agaricineae</taxon>
        <taxon>Psathyrellaceae</taxon>
        <taxon>Coprinellus</taxon>
    </lineage>
</organism>
<sequence>MEHPDSGQYHYSNAQNEGSPQYVPYYYEIPASSSSMVTPSANVSGQSYEDPTREPTEEDLVKALVNPDNHHLNQKEKLLKFVFHDNGDDDYTLEAFGVVQKFFLEQSFIALAGTSMSSPDHQATSCLAMPEPDGVQLPSSTSSSSNEDKTIQAKPSNGSGTEVVSWQSPLPQSLNCDTIASVNALEGVVEGCDPIHRSPSLTHELLLDGGAVPPPPLPEDAVSQVAPPTDAVWNVEHEPLDTPLDGKFQFYRPAKYSPQSPMEHPSQSH</sequence>
<evidence type="ECO:0000313" key="2">
    <source>
        <dbReference type="EMBL" id="TEB29475.1"/>
    </source>
</evidence>
<name>A0A4Y7T5R8_COPMI</name>
<proteinExistence type="predicted"/>
<feature type="compositionally biased region" description="Polar residues" evidence="1">
    <location>
        <begin position="153"/>
        <end position="166"/>
    </location>
</feature>